<accession>A0AA38SPB2</accession>
<dbReference type="InterPro" id="IPR043502">
    <property type="entry name" value="DNA/RNA_pol_sf"/>
</dbReference>
<dbReference type="Proteomes" id="UP001172457">
    <property type="component" value="Chromosome 5"/>
</dbReference>
<evidence type="ECO:0000313" key="4">
    <source>
        <dbReference type="Proteomes" id="UP001172457"/>
    </source>
</evidence>
<sequence length="614" mass="70310">MGDRRLHRADIEEITAAFSATLNTVLTTALTNNNNSLITAMNANTTTLANILNGRQIRDEPERRPPPRRPTPSVHSSSESDPEEEEQPPRNDPNYRMKADIPYFNANVGVEDFLDWQIESTAAVWWDRLTTERQRQRKGPVRSWRRMKQLMSDRFLPEDYEQILYRMYLDCSQGTRSVSEYTTEFIRYSNRNRLGETKGQKVACYISGLKSSIQEKIGLQTAWTVAEASNLAMKAELMEKNARSKYRRYLGQTSTETSSSNPDKGNSVVTRPSPCNSDPPRTTTPAKQNAPKPANPYAKPTGSKCFRCGEPGHHFAEEDLEEKVVCVLQDVLLTPKEEGQRKNLFRTYCVINKKVCNLIVDNGSCENLVSQKLVDHLGLPTQPHDVPYSLGWVKKGPQVRVTQTCKVPLSIGKHYKADVLCDVLEMDACHILLGRSWQFDHDVTYRGRDNIMFFRWGDKKNRHGTRLLSTEKSNEIPEEVEEILRDFKDLTADDLPPELPPMRDIQHQIDLIPGANLPNLPHYRMSPKENEILREQVEDLLRKGYIRESLSPCVVSVLLVPKKGNQWRMCIDSRAINIITIKYRFPKSVANRLARQIEEKQDRAVRKDARTAMT</sequence>
<dbReference type="CDD" id="cd00303">
    <property type="entry name" value="retropepsin_like"/>
    <property type="match status" value="1"/>
</dbReference>
<dbReference type="EMBL" id="JARYMX010000005">
    <property type="protein sequence ID" value="KAJ9546389.1"/>
    <property type="molecule type" value="Genomic_DNA"/>
</dbReference>
<proteinExistence type="predicted"/>
<feature type="region of interest" description="Disordered" evidence="1">
    <location>
        <begin position="53"/>
        <end position="97"/>
    </location>
</feature>
<dbReference type="PANTHER" id="PTHR35046">
    <property type="entry name" value="ZINC KNUCKLE (CCHC-TYPE) FAMILY PROTEIN"/>
    <property type="match status" value="1"/>
</dbReference>
<feature type="compositionally biased region" description="Basic and acidic residues" evidence="1">
    <location>
        <begin position="56"/>
        <end position="65"/>
    </location>
</feature>
<feature type="region of interest" description="Disordered" evidence="1">
    <location>
        <begin position="251"/>
        <end position="298"/>
    </location>
</feature>
<feature type="compositionally biased region" description="Polar residues" evidence="1">
    <location>
        <begin position="251"/>
        <end position="281"/>
    </location>
</feature>
<dbReference type="Gene3D" id="3.10.10.10">
    <property type="entry name" value="HIV Type 1 Reverse Transcriptase, subunit A, domain 1"/>
    <property type="match status" value="1"/>
</dbReference>
<comment type="caution">
    <text evidence="3">The sequence shown here is derived from an EMBL/GenBank/DDBJ whole genome shotgun (WGS) entry which is preliminary data.</text>
</comment>
<dbReference type="SUPFAM" id="SSF56672">
    <property type="entry name" value="DNA/RNA polymerases"/>
    <property type="match status" value="1"/>
</dbReference>
<evidence type="ECO:0000259" key="2">
    <source>
        <dbReference type="Pfam" id="PF03732"/>
    </source>
</evidence>
<dbReference type="AlphaFoldDB" id="A0AA38SPB2"/>
<feature type="compositionally biased region" description="Low complexity" evidence="1">
    <location>
        <begin position="283"/>
        <end position="298"/>
    </location>
</feature>
<dbReference type="Gene3D" id="2.40.70.10">
    <property type="entry name" value="Acid Proteases"/>
    <property type="match status" value="1"/>
</dbReference>
<dbReference type="InterPro" id="IPR021109">
    <property type="entry name" value="Peptidase_aspartic_dom_sf"/>
</dbReference>
<evidence type="ECO:0000313" key="3">
    <source>
        <dbReference type="EMBL" id="KAJ9546389.1"/>
    </source>
</evidence>
<dbReference type="PANTHER" id="PTHR35046:SF18">
    <property type="entry name" value="RNA-DIRECTED DNA POLYMERASE"/>
    <property type="match status" value="1"/>
</dbReference>
<reference evidence="3" key="1">
    <citation type="submission" date="2023-03" db="EMBL/GenBank/DDBJ databases">
        <title>Chromosome-scale reference genome and RAD-based genetic map of yellow starthistle (Centaurea solstitialis) reveal putative structural variation and QTLs associated with invader traits.</title>
        <authorList>
            <person name="Reatini B."/>
            <person name="Cang F.A."/>
            <person name="Jiang Q."/>
            <person name="Mckibben M.T.W."/>
            <person name="Barker M.S."/>
            <person name="Rieseberg L.H."/>
            <person name="Dlugosch K.M."/>
        </authorList>
    </citation>
    <scope>NUCLEOTIDE SEQUENCE</scope>
    <source>
        <strain evidence="3">CAN-66</strain>
        <tissue evidence="3">Leaf</tissue>
    </source>
</reference>
<gene>
    <name evidence="3" type="ORF">OSB04_018932</name>
</gene>
<dbReference type="Pfam" id="PF03732">
    <property type="entry name" value="Retrotrans_gag"/>
    <property type="match status" value="1"/>
</dbReference>
<feature type="domain" description="Retrotransposon gag" evidence="2">
    <location>
        <begin position="115"/>
        <end position="210"/>
    </location>
</feature>
<dbReference type="SUPFAM" id="SSF50630">
    <property type="entry name" value="Acid proteases"/>
    <property type="match status" value="1"/>
</dbReference>
<name>A0AA38SPB2_9ASTR</name>
<dbReference type="InterPro" id="IPR005162">
    <property type="entry name" value="Retrotrans_gag_dom"/>
</dbReference>
<evidence type="ECO:0000256" key="1">
    <source>
        <dbReference type="SAM" id="MobiDB-lite"/>
    </source>
</evidence>
<organism evidence="3 4">
    <name type="scientific">Centaurea solstitialis</name>
    <name type="common">yellow star-thistle</name>
    <dbReference type="NCBI Taxonomy" id="347529"/>
    <lineage>
        <taxon>Eukaryota</taxon>
        <taxon>Viridiplantae</taxon>
        <taxon>Streptophyta</taxon>
        <taxon>Embryophyta</taxon>
        <taxon>Tracheophyta</taxon>
        <taxon>Spermatophyta</taxon>
        <taxon>Magnoliopsida</taxon>
        <taxon>eudicotyledons</taxon>
        <taxon>Gunneridae</taxon>
        <taxon>Pentapetalae</taxon>
        <taxon>asterids</taxon>
        <taxon>campanulids</taxon>
        <taxon>Asterales</taxon>
        <taxon>Asteraceae</taxon>
        <taxon>Carduoideae</taxon>
        <taxon>Cardueae</taxon>
        <taxon>Centaureinae</taxon>
        <taxon>Centaurea</taxon>
    </lineage>
</organism>
<feature type="compositionally biased region" description="Basic and acidic residues" evidence="1">
    <location>
        <begin position="87"/>
        <end position="97"/>
    </location>
</feature>
<protein>
    <recommendedName>
        <fullName evidence="2">Retrotransposon gag domain-containing protein</fullName>
    </recommendedName>
</protein>
<keyword evidence="4" id="KW-1185">Reference proteome</keyword>